<dbReference type="AlphaFoldDB" id="A0A1G9GCM0"/>
<keyword evidence="6" id="KW-1185">Reference proteome</keyword>
<dbReference type="NCBIfam" id="TIGR00072">
    <property type="entry name" value="hydrog_prot"/>
    <property type="match status" value="1"/>
</dbReference>
<dbReference type="PANTHER" id="PTHR30302:SF1">
    <property type="entry name" value="HYDROGENASE 2 MATURATION PROTEASE"/>
    <property type="match status" value="1"/>
</dbReference>
<dbReference type="Gene3D" id="3.40.50.1450">
    <property type="entry name" value="HybD-like"/>
    <property type="match status" value="1"/>
</dbReference>
<organism evidence="5 6">
    <name type="scientific">Natronincola ferrireducens</name>
    <dbReference type="NCBI Taxonomy" id="393762"/>
    <lineage>
        <taxon>Bacteria</taxon>
        <taxon>Bacillati</taxon>
        <taxon>Bacillota</taxon>
        <taxon>Clostridia</taxon>
        <taxon>Peptostreptococcales</taxon>
        <taxon>Natronincolaceae</taxon>
        <taxon>Natronincola</taxon>
    </lineage>
</organism>
<evidence type="ECO:0000256" key="1">
    <source>
        <dbReference type="ARBA" id="ARBA00006814"/>
    </source>
</evidence>
<dbReference type="OrthoDB" id="9794619at2"/>
<gene>
    <name evidence="5" type="ORF">SAMN05660472_02379</name>
</gene>
<keyword evidence="4" id="KW-0378">Hydrolase</keyword>
<keyword evidence="3" id="KW-0064">Aspartyl protease</keyword>
<dbReference type="Pfam" id="PF01750">
    <property type="entry name" value="HycI"/>
    <property type="match status" value="1"/>
</dbReference>
<dbReference type="Proteomes" id="UP000198718">
    <property type="component" value="Unassembled WGS sequence"/>
</dbReference>
<dbReference type="GO" id="GO:0008047">
    <property type="term" value="F:enzyme activator activity"/>
    <property type="evidence" value="ECO:0007669"/>
    <property type="project" value="InterPro"/>
</dbReference>
<dbReference type="GO" id="GO:0004190">
    <property type="term" value="F:aspartic-type endopeptidase activity"/>
    <property type="evidence" value="ECO:0007669"/>
    <property type="project" value="UniProtKB-KW"/>
</dbReference>
<evidence type="ECO:0000256" key="4">
    <source>
        <dbReference type="ARBA" id="ARBA00022801"/>
    </source>
</evidence>
<keyword evidence="2 5" id="KW-0645">Protease</keyword>
<dbReference type="STRING" id="393762.SAMN05660472_02379"/>
<dbReference type="InterPro" id="IPR000671">
    <property type="entry name" value="Peptidase_A31"/>
</dbReference>
<proteinExistence type="inferred from homology"/>
<sequence>MAVKCIGIGNRIMRDDGIGIRVIENLSPQLKHMGIEVILGETDTDYALSKIEDGDFLFIIDGTYFNVKPGTITLTPIDKSIEQHHQAYSQHQASLAYMIKTYGKTIEGFIIGIEVEEIDFSLELSNTLQRKLPHICEEVYQLIYKNIRGV</sequence>
<comment type="similarity">
    <text evidence="1">Belongs to the peptidase A31 family.</text>
</comment>
<dbReference type="EMBL" id="FNFP01000006">
    <property type="protein sequence ID" value="SDK98390.1"/>
    <property type="molecule type" value="Genomic_DNA"/>
</dbReference>
<evidence type="ECO:0000313" key="5">
    <source>
        <dbReference type="EMBL" id="SDK98390.1"/>
    </source>
</evidence>
<dbReference type="PRINTS" id="PR00446">
    <property type="entry name" value="HYDRGNUPTAKE"/>
</dbReference>
<name>A0A1G9GCM0_9FIRM</name>
<dbReference type="InterPro" id="IPR023430">
    <property type="entry name" value="Pept_HybD-like_dom_sf"/>
</dbReference>
<accession>A0A1G9GCM0</accession>
<evidence type="ECO:0000313" key="6">
    <source>
        <dbReference type="Proteomes" id="UP000198718"/>
    </source>
</evidence>
<dbReference type="SUPFAM" id="SSF53163">
    <property type="entry name" value="HybD-like"/>
    <property type="match status" value="1"/>
</dbReference>
<dbReference type="GO" id="GO:0016485">
    <property type="term" value="P:protein processing"/>
    <property type="evidence" value="ECO:0007669"/>
    <property type="project" value="TreeGrafter"/>
</dbReference>
<dbReference type="RefSeq" id="WP_090553914.1">
    <property type="nucleotide sequence ID" value="NZ_FNFP01000006.1"/>
</dbReference>
<reference evidence="5 6" key="1">
    <citation type="submission" date="2016-10" db="EMBL/GenBank/DDBJ databases">
        <authorList>
            <person name="de Groot N.N."/>
        </authorList>
    </citation>
    <scope>NUCLEOTIDE SEQUENCE [LARGE SCALE GENOMIC DNA]</scope>
    <source>
        <strain evidence="5 6">DSM 18346</strain>
    </source>
</reference>
<protein>
    <submittedName>
        <fullName evidence="5">Hydrogenase maturation protease</fullName>
    </submittedName>
</protein>
<evidence type="ECO:0000256" key="3">
    <source>
        <dbReference type="ARBA" id="ARBA00022750"/>
    </source>
</evidence>
<evidence type="ECO:0000256" key="2">
    <source>
        <dbReference type="ARBA" id="ARBA00022670"/>
    </source>
</evidence>
<dbReference type="PANTHER" id="PTHR30302">
    <property type="entry name" value="HYDROGENASE 1 MATURATION PROTEASE"/>
    <property type="match status" value="1"/>
</dbReference>
<dbReference type="CDD" id="cd00518">
    <property type="entry name" value="H2MP"/>
    <property type="match status" value="1"/>
</dbReference>